<dbReference type="Pfam" id="PF04773">
    <property type="entry name" value="FecR"/>
    <property type="match status" value="1"/>
</dbReference>
<dbReference type="Pfam" id="PF16344">
    <property type="entry name" value="FecR_C"/>
    <property type="match status" value="1"/>
</dbReference>
<evidence type="ECO:0000313" key="6">
    <source>
        <dbReference type="Proteomes" id="UP000029843"/>
    </source>
</evidence>
<evidence type="ECO:0000313" key="5">
    <source>
        <dbReference type="EMBL" id="KGJ92013.1"/>
    </source>
</evidence>
<dbReference type="PANTHER" id="PTHR30273:SF2">
    <property type="entry name" value="PROTEIN FECR"/>
    <property type="match status" value="1"/>
</dbReference>
<dbReference type="RefSeq" id="WP_033093876.1">
    <property type="nucleotide sequence ID" value="NZ_JQED01000024.1"/>
</dbReference>
<dbReference type="OrthoDB" id="9771237at2"/>
<feature type="region of interest" description="Disordered" evidence="1">
    <location>
        <begin position="1"/>
        <end position="21"/>
    </location>
</feature>
<evidence type="ECO:0000259" key="4">
    <source>
        <dbReference type="Pfam" id="PF16344"/>
    </source>
</evidence>
<dbReference type="InterPro" id="IPR032508">
    <property type="entry name" value="FecR_C"/>
</dbReference>
<name>A0A099KQS0_COLPS</name>
<gene>
    <name evidence="5" type="ORF">ND2E_3121</name>
</gene>
<dbReference type="PIRSF" id="PIRSF018266">
    <property type="entry name" value="FecR"/>
    <property type="match status" value="1"/>
</dbReference>
<dbReference type="EMBL" id="JQED01000024">
    <property type="protein sequence ID" value="KGJ92013.1"/>
    <property type="molecule type" value="Genomic_DNA"/>
</dbReference>
<sequence>MSNVSQLFGEDKKQQTNSNNDEDSIQDLACLWISRMDRGLSTAEKQQLVEWCKQKSQHYNALLEMASYWDDLSVLNELSDLFPLIHTKIDKRNKYTAIALAASVTIISLLGINTFLDKSFLPYLPSQHEQRLTYTDTLKADVGKQAIFTLQDGSQVQLNTNSLLEVDYSPTKRQLTLVRGEARFDVAKDTNRPFTVTAGEKSFTALGTIFNVQKNTDQAMELVVTEGKVLITKAMTSVSDIKDSLLSVSTSIKPDNLEATLVISGEKAVIAENSASLVNTPIEKISLDQINRDLAWQQGMLIFEGEPLSTALAEISRYTSSSFEIVDSQLAELTVAGYFKAGDIEGLLSSLQSSFGIDYHKNSHGTILLTSKE</sequence>
<feature type="transmembrane region" description="Helical" evidence="2">
    <location>
        <begin position="95"/>
        <end position="116"/>
    </location>
</feature>
<feature type="domain" description="Protein FecR C-terminal" evidence="4">
    <location>
        <begin position="301"/>
        <end position="364"/>
    </location>
</feature>
<protein>
    <submittedName>
        <fullName evidence="5">Anti-FecI sigma factor, FecR</fullName>
    </submittedName>
</protein>
<keyword evidence="2" id="KW-0472">Membrane</keyword>
<organism evidence="5 6">
    <name type="scientific">Colwellia psychrerythraea</name>
    <name type="common">Vibrio psychroerythus</name>
    <dbReference type="NCBI Taxonomy" id="28229"/>
    <lineage>
        <taxon>Bacteria</taxon>
        <taxon>Pseudomonadati</taxon>
        <taxon>Pseudomonadota</taxon>
        <taxon>Gammaproteobacteria</taxon>
        <taxon>Alteromonadales</taxon>
        <taxon>Colwelliaceae</taxon>
        <taxon>Colwellia</taxon>
    </lineage>
</organism>
<proteinExistence type="predicted"/>
<dbReference type="Gene3D" id="3.55.50.30">
    <property type="match status" value="1"/>
</dbReference>
<evidence type="ECO:0000256" key="1">
    <source>
        <dbReference type="SAM" id="MobiDB-lite"/>
    </source>
</evidence>
<dbReference type="PATRIC" id="fig|28229.4.peg.2167"/>
<comment type="caution">
    <text evidence="5">The sequence shown here is derived from an EMBL/GenBank/DDBJ whole genome shotgun (WGS) entry which is preliminary data.</text>
</comment>
<dbReference type="Gene3D" id="2.60.120.1440">
    <property type="match status" value="1"/>
</dbReference>
<feature type="domain" description="FecR protein" evidence="3">
    <location>
        <begin position="136"/>
        <end position="229"/>
    </location>
</feature>
<evidence type="ECO:0000259" key="3">
    <source>
        <dbReference type="Pfam" id="PF04773"/>
    </source>
</evidence>
<dbReference type="PANTHER" id="PTHR30273">
    <property type="entry name" value="PERIPLASMIC SIGNAL SENSOR AND SIGMA FACTOR ACTIVATOR FECR-RELATED"/>
    <property type="match status" value="1"/>
</dbReference>
<keyword evidence="2" id="KW-1133">Transmembrane helix</keyword>
<dbReference type="InterPro" id="IPR006860">
    <property type="entry name" value="FecR"/>
</dbReference>
<dbReference type="AlphaFoldDB" id="A0A099KQS0"/>
<evidence type="ECO:0000256" key="2">
    <source>
        <dbReference type="SAM" id="Phobius"/>
    </source>
</evidence>
<dbReference type="InterPro" id="IPR012373">
    <property type="entry name" value="Ferrdict_sens_TM"/>
</dbReference>
<accession>A0A099KQS0</accession>
<dbReference type="Proteomes" id="UP000029843">
    <property type="component" value="Unassembled WGS sequence"/>
</dbReference>
<dbReference type="GO" id="GO:0016989">
    <property type="term" value="F:sigma factor antagonist activity"/>
    <property type="evidence" value="ECO:0007669"/>
    <property type="project" value="TreeGrafter"/>
</dbReference>
<reference evidence="5 6" key="1">
    <citation type="submission" date="2014-08" db="EMBL/GenBank/DDBJ databases">
        <title>Genomic and Phenotypic Diversity of Colwellia psychrerythraea strains from Disparate Marine Basins.</title>
        <authorList>
            <person name="Techtmann S.M."/>
            <person name="Stelling S.C."/>
            <person name="Utturkar S.M."/>
            <person name="Alshibli N."/>
            <person name="Harris A."/>
            <person name="Brown S.D."/>
            <person name="Hazen T.C."/>
        </authorList>
    </citation>
    <scope>NUCLEOTIDE SEQUENCE [LARGE SCALE GENOMIC DNA]</scope>
    <source>
        <strain evidence="5 6">ND2E</strain>
    </source>
</reference>
<keyword evidence="2" id="KW-0812">Transmembrane</keyword>